<protein>
    <submittedName>
        <fullName evidence="8">Site-specific integrase</fullName>
    </submittedName>
</protein>
<evidence type="ECO:0000256" key="2">
    <source>
        <dbReference type="ARBA" id="ARBA00022908"/>
    </source>
</evidence>
<organism evidence="8 9">
    <name type="scientific">Salipiger mangrovisoli</name>
    <dbReference type="NCBI Taxonomy" id="2865933"/>
    <lineage>
        <taxon>Bacteria</taxon>
        <taxon>Pseudomonadati</taxon>
        <taxon>Pseudomonadota</taxon>
        <taxon>Alphaproteobacteria</taxon>
        <taxon>Rhodobacterales</taxon>
        <taxon>Roseobacteraceae</taxon>
        <taxon>Salipiger</taxon>
    </lineage>
</organism>
<dbReference type="InterPro" id="IPR002104">
    <property type="entry name" value="Integrase_catalytic"/>
</dbReference>
<dbReference type="Pfam" id="PF13356">
    <property type="entry name" value="Arm-DNA-bind_3"/>
    <property type="match status" value="1"/>
</dbReference>
<keyword evidence="2" id="KW-0229">DNA integration</keyword>
<dbReference type="InterPro" id="IPR010998">
    <property type="entry name" value="Integrase_recombinase_N"/>
</dbReference>
<dbReference type="RefSeq" id="WP_194133870.1">
    <property type="nucleotide sequence ID" value="NZ_JADFFK010000004.1"/>
</dbReference>
<dbReference type="Gene3D" id="1.10.150.130">
    <property type="match status" value="1"/>
</dbReference>
<dbReference type="Pfam" id="PF22022">
    <property type="entry name" value="Phage_int_M"/>
    <property type="match status" value="1"/>
</dbReference>
<dbReference type="InterPro" id="IPR050808">
    <property type="entry name" value="Phage_Integrase"/>
</dbReference>
<evidence type="ECO:0000256" key="4">
    <source>
        <dbReference type="ARBA" id="ARBA00023172"/>
    </source>
</evidence>
<keyword evidence="4" id="KW-0233">DNA recombination</keyword>
<proteinExistence type="inferred from homology"/>
<comment type="caution">
    <text evidence="8">The sequence shown here is derived from an EMBL/GenBank/DDBJ whole genome shotgun (WGS) entry which is preliminary data.</text>
</comment>
<evidence type="ECO:0000313" key="9">
    <source>
        <dbReference type="Proteomes" id="UP000607796"/>
    </source>
</evidence>
<feature type="domain" description="Tyr recombinase" evidence="6">
    <location>
        <begin position="196"/>
        <end position="377"/>
    </location>
</feature>
<evidence type="ECO:0000256" key="3">
    <source>
        <dbReference type="ARBA" id="ARBA00023125"/>
    </source>
</evidence>
<dbReference type="PANTHER" id="PTHR30629">
    <property type="entry name" value="PROPHAGE INTEGRASE"/>
    <property type="match status" value="1"/>
</dbReference>
<keyword evidence="9" id="KW-1185">Reference proteome</keyword>
<evidence type="ECO:0000256" key="5">
    <source>
        <dbReference type="PROSITE-ProRule" id="PRU01248"/>
    </source>
</evidence>
<name>A0ABR9WZ15_9RHOB</name>
<dbReference type="InterPro" id="IPR011010">
    <property type="entry name" value="DNA_brk_join_enz"/>
</dbReference>
<dbReference type="InterPro" id="IPR038488">
    <property type="entry name" value="Integrase_DNA-bd_sf"/>
</dbReference>
<evidence type="ECO:0000256" key="1">
    <source>
        <dbReference type="ARBA" id="ARBA00008857"/>
    </source>
</evidence>
<dbReference type="Proteomes" id="UP000607796">
    <property type="component" value="Unassembled WGS sequence"/>
</dbReference>
<dbReference type="PROSITE" id="PS51898">
    <property type="entry name" value="TYR_RECOMBINASE"/>
    <property type="match status" value="1"/>
</dbReference>
<dbReference type="InterPro" id="IPR053876">
    <property type="entry name" value="Phage_int_M"/>
</dbReference>
<dbReference type="Gene3D" id="1.10.443.10">
    <property type="entry name" value="Intergrase catalytic core"/>
    <property type="match status" value="1"/>
</dbReference>
<dbReference type="Pfam" id="PF00589">
    <property type="entry name" value="Phage_integrase"/>
    <property type="match status" value="1"/>
</dbReference>
<comment type="similarity">
    <text evidence="1">Belongs to the 'phage' integrase family.</text>
</comment>
<dbReference type="CDD" id="cd00801">
    <property type="entry name" value="INT_P4_C"/>
    <property type="match status" value="1"/>
</dbReference>
<reference evidence="8 9" key="1">
    <citation type="journal article" date="2021" name="Int. J. Syst. Evol. Microbiol.">
        <title>Salipiger mangrovisoli sp. nov., isolated from mangrove soil and the proposal for the reclassification of Paraphaeobacter pallidus as Salipiger pallidus comb. nov.</title>
        <authorList>
            <person name="Du J."/>
            <person name="Liu Y."/>
            <person name="Pei T."/>
            <person name="Deng M.R."/>
            <person name="Zhu H."/>
        </authorList>
    </citation>
    <scope>NUCLEOTIDE SEQUENCE [LARGE SCALE GENOMIC DNA]</scope>
    <source>
        <strain evidence="8 9">6D45A</strain>
    </source>
</reference>
<dbReference type="PANTHER" id="PTHR30629:SF2">
    <property type="entry name" value="PROPHAGE INTEGRASE INTS-RELATED"/>
    <property type="match status" value="1"/>
</dbReference>
<evidence type="ECO:0000259" key="7">
    <source>
        <dbReference type="PROSITE" id="PS51900"/>
    </source>
</evidence>
<dbReference type="InterPro" id="IPR025166">
    <property type="entry name" value="Integrase_DNA_bind_dom"/>
</dbReference>
<gene>
    <name evidence="8" type="ORF">IQ782_06785</name>
</gene>
<dbReference type="Gene3D" id="3.30.160.390">
    <property type="entry name" value="Integrase, DNA-binding domain"/>
    <property type="match status" value="1"/>
</dbReference>
<feature type="domain" description="Core-binding (CB)" evidence="7">
    <location>
        <begin position="97"/>
        <end position="176"/>
    </location>
</feature>
<dbReference type="InterPro" id="IPR044068">
    <property type="entry name" value="CB"/>
</dbReference>
<sequence>MKLTAATVKNIKASDARQEIPDAMMPGLYLVVQPTGKKSWKVRYRFGGKQPRMTLGKYPDMSLADARDRARDVFREVQSGFDPQAQVRTAKTEAPTNSVSDALDDYYKRKLAALKSGDQAKAMLERFIRPALGERVLTDIAREDVQSVIDDINTSGRGVTANRCLAYTKAFLNWCCDRGKLEVSPADRIKKAVKEKQRDRLFDEDEIRWFWQACDKVGYPWGDIGKLLLLTGQRRNEIAHMADNELRGESLALPSGRTKNGRAHAVPLSEMAFDIIEALPRIENPRGYLFTTNGRSPVSGFTKGQQRIAKEMEKLAEREIPHWTWHDLRHCCATGLAFYARIEVVEKALNHVSGKHGGIAGRYNHHEYSIEMREALEHWAENIRRITGNNEDE</sequence>
<evidence type="ECO:0000313" key="8">
    <source>
        <dbReference type="EMBL" id="MBE9636539.1"/>
    </source>
</evidence>
<dbReference type="EMBL" id="JADFFK010000004">
    <property type="protein sequence ID" value="MBE9636539.1"/>
    <property type="molecule type" value="Genomic_DNA"/>
</dbReference>
<dbReference type="SUPFAM" id="SSF56349">
    <property type="entry name" value="DNA breaking-rejoining enzymes"/>
    <property type="match status" value="1"/>
</dbReference>
<dbReference type="InterPro" id="IPR013762">
    <property type="entry name" value="Integrase-like_cat_sf"/>
</dbReference>
<dbReference type="PROSITE" id="PS51900">
    <property type="entry name" value="CB"/>
    <property type="match status" value="1"/>
</dbReference>
<evidence type="ECO:0000259" key="6">
    <source>
        <dbReference type="PROSITE" id="PS51898"/>
    </source>
</evidence>
<keyword evidence="3 5" id="KW-0238">DNA-binding</keyword>
<accession>A0ABR9WZ15</accession>